<keyword evidence="5 7" id="KW-0175">Coiled coil</keyword>
<evidence type="ECO:0000256" key="7">
    <source>
        <dbReference type="SAM" id="Coils"/>
    </source>
</evidence>
<feature type="region of interest" description="Disordered" evidence="8">
    <location>
        <begin position="335"/>
        <end position="354"/>
    </location>
</feature>
<feature type="region of interest" description="Disordered" evidence="8">
    <location>
        <begin position="1"/>
        <end position="73"/>
    </location>
</feature>
<dbReference type="GO" id="GO:0005516">
    <property type="term" value="F:calmodulin binding"/>
    <property type="evidence" value="ECO:0007669"/>
    <property type="project" value="UniProtKB-KW"/>
</dbReference>
<dbReference type="PROSITE" id="PS50294">
    <property type="entry name" value="WD_REPEATS_REGION"/>
    <property type="match status" value="3"/>
</dbReference>
<feature type="compositionally biased region" description="Basic and acidic residues" evidence="8">
    <location>
        <begin position="165"/>
        <end position="177"/>
    </location>
</feature>
<dbReference type="CDD" id="cd00200">
    <property type="entry name" value="WD40"/>
    <property type="match status" value="1"/>
</dbReference>
<keyword evidence="4" id="KW-0112">Calmodulin-binding</keyword>
<evidence type="ECO:0000256" key="3">
    <source>
        <dbReference type="ARBA" id="ARBA00022737"/>
    </source>
</evidence>
<dbReference type="PANTHER" id="PTHR15653:SF0">
    <property type="entry name" value="CONNECTOR OF KINASE TO AP-1, ISOFORM E"/>
    <property type="match status" value="1"/>
</dbReference>
<evidence type="ECO:0000256" key="4">
    <source>
        <dbReference type="ARBA" id="ARBA00022860"/>
    </source>
</evidence>
<gene>
    <name evidence="10" type="ORF">IAR55_001434</name>
</gene>
<accession>A0AAW0Z258</accession>
<evidence type="ECO:0000313" key="10">
    <source>
        <dbReference type="EMBL" id="KAK8864188.1"/>
    </source>
</evidence>
<evidence type="ECO:0000313" key="11">
    <source>
        <dbReference type="Proteomes" id="UP001388673"/>
    </source>
</evidence>
<dbReference type="PANTHER" id="PTHR15653">
    <property type="entry name" value="STRIATIN"/>
    <property type="match status" value="1"/>
</dbReference>
<dbReference type="KEGG" id="kne:92178693"/>
<feature type="compositionally biased region" description="Polar residues" evidence="8">
    <location>
        <begin position="203"/>
        <end position="219"/>
    </location>
</feature>
<evidence type="ECO:0000256" key="1">
    <source>
        <dbReference type="ARBA" id="ARBA00009616"/>
    </source>
</evidence>
<dbReference type="RefSeq" id="XP_066804484.1">
    <property type="nucleotide sequence ID" value="XM_066944561.1"/>
</dbReference>
<feature type="repeat" description="WD" evidence="6">
    <location>
        <begin position="475"/>
        <end position="517"/>
    </location>
</feature>
<dbReference type="InterPro" id="IPR036322">
    <property type="entry name" value="WD40_repeat_dom_sf"/>
</dbReference>
<dbReference type="SMART" id="SM00320">
    <property type="entry name" value="WD40"/>
    <property type="match status" value="7"/>
</dbReference>
<feature type="coiled-coil region" evidence="7">
    <location>
        <begin position="96"/>
        <end position="130"/>
    </location>
</feature>
<keyword evidence="2 6" id="KW-0853">WD repeat</keyword>
<dbReference type="EMBL" id="JBCAWK010000003">
    <property type="protein sequence ID" value="KAK8864188.1"/>
    <property type="molecule type" value="Genomic_DNA"/>
</dbReference>
<evidence type="ECO:0000256" key="2">
    <source>
        <dbReference type="ARBA" id="ARBA00022574"/>
    </source>
</evidence>
<protein>
    <recommendedName>
        <fullName evidence="9">Striatin N-terminal domain-containing protein</fullName>
    </recommendedName>
</protein>
<dbReference type="InterPro" id="IPR013258">
    <property type="entry name" value="Striatin_N"/>
</dbReference>
<dbReference type="SUPFAM" id="SSF50978">
    <property type="entry name" value="WD40 repeat-like"/>
    <property type="match status" value="1"/>
</dbReference>
<dbReference type="PROSITE" id="PS00678">
    <property type="entry name" value="WD_REPEATS_1"/>
    <property type="match status" value="1"/>
</dbReference>
<evidence type="ECO:0000256" key="6">
    <source>
        <dbReference type="PROSITE-ProRule" id="PRU00221"/>
    </source>
</evidence>
<dbReference type="Pfam" id="PF08232">
    <property type="entry name" value="Striatin"/>
    <property type="match status" value="1"/>
</dbReference>
<dbReference type="Gene3D" id="1.20.5.300">
    <property type="match status" value="1"/>
</dbReference>
<reference evidence="10 11" key="1">
    <citation type="journal article" date="2024" name="bioRxiv">
        <title>Comparative genomics of Cryptococcus and Kwoniella reveals pathogenesis evolution and contrasting karyotype dynamics via intercentromeric recombination or chromosome fusion.</title>
        <authorList>
            <person name="Coelho M.A."/>
            <person name="David-Palma M."/>
            <person name="Shea T."/>
            <person name="Bowers K."/>
            <person name="McGinley-Smith S."/>
            <person name="Mohammad A.W."/>
            <person name="Gnirke A."/>
            <person name="Yurkov A.M."/>
            <person name="Nowrousian M."/>
            <person name="Sun S."/>
            <person name="Cuomo C.A."/>
            <person name="Heitman J."/>
        </authorList>
    </citation>
    <scope>NUCLEOTIDE SEQUENCE [LARGE SCALE GENOMIC DNA]</scope>
    <source>
        <strain evidence="10 11">CBS 13917</strain>
    </source>
</reference>
<feature type="repeat" description="WD" evidence="6">
    <location>
        <begin position="750"/>
        <end position="792"/>
    </location>
</feature>
<dbReference type="InterPro" id="IPR020472">
    <property type="entry name" value="WD40_PAC1"/>
</dbReference>
<feature type="repeat" description="WD" evidence="6">
    <location>
        <begin position="628"/>
        <end position="641"/>
    </location>
</feature>
<feature type="region of interest" description="Disordered" evidence="8">
    <location>
        <begin position="143"/>
        <end position="234"/>
    </location>
</feature>
<comment type="caution">
    <text evidence="10">The sequence shown here is derived from an EMBL/GenBank/DDBJ whole genome shotgun (WGS) entry which is preliminary data.</text>
</comment>
<feature type="domain" description="Striatin N-terminal" evidence="9">
    <location>
        <begin position="78"/>
        <end position="252"/>
    </location>
</feature>
<dbReference type="PRINTS" id="PR00320">
    <property type="entry name" value="GPROTEINBRPT"/>
</dbReference>
<feature type="compositionally biased region" description="Basic and acidic residues" evidence="8">
    <location>
        <begin position="306"/>
        <end position="315"/>
    </location>
</feature>
<evidence type="ECO:0000256" key="8">
    <source>
        <dbReference type="SAM" id="MobiDB-lite"/>
    </source>
</evidence>
<dbReference type="Gene3D" id="2.130.10.10">
    <property type="entry name" value="YVTN repeat-like/Quinoprotein amine dehydrogenase"/>
    <property type="match status" value="2"/>
</dbReference>
<feature type="compositionally biased region" description="Low complexity" evidence="8">
    <location>
        <begin position="8"/>
        <end position="50"/>
    </location>
</feature>
<name>A0AAW0Z258_9TREE</name>
<feature type="region of interest" description="Disordered" evidence="8">
    <location>
        <begin position="604"/>
        <end position="626"/>
    </location>
</feature>
<comment type="similarity">
    <text evidence="1">Belongs to the WD repeat striatin family.</text>
</comment>
<dbReference type="PROSITE" id="PS50082">
    <property type="entry name" value="WD_REPEATS_2"/>
    <property type="match status" value="4"/>
</dbReference>
<dbReference type="Pfam" id="PF00400">
    <property type="entry name" value="WD40"/>
    <property type="match status" value="5"/>
</dbReference>
<dbReference type="AlphaFoldDB" id="A0AAW0Z258"/>
<evidence type="ECO:0000259" key="9">
    <source>
        <dbReference type="Pfam" id="PF08232"/>
    </source>
</evidence>
<keyword evidence="11" id="KW-1185">Reference proteome</keyword>
<keyword evidence="3" id="KW-0677">Repeat</keyword>
<feature type="compositionally biased region" description="Basic and acidic residues" evidence="8">
    <location>
        <begin position="423"/>
        <end position="434"/>
    </location>
</feature>
<feature type="compositionally biased region" description="Polar residues" evidence="8">
    <location>
        <begin position="276"/>
        <end position="285"/>
    </location>
</feature>
<feature type="region of interest" description="Disordered" evidence="8">
    <location>
        <begin position="251"/>
        <end position="320"/>
    </location>
</feature>
<dbReference type="InterPro" id="IPR051488">
    <property type="entry name" value="WD_repeat_striatin"/>
</dbReference>
<organism evidence="10 11">
    <name type="scientific">Kwoniella newhampshirensis</name>
    <dbReference type="NCBI Taxonomy" id="1651941"/>
    <lineage>
        <taxon>Eukaryota</taxon>
        <taxon>Fungi</taxon>
        <taxon>Dikarya</taxon>
        <taxon>Basidiomycota</taxon>
        <taxon>Agaricomycotina</taxon>
        <taxon>Tremellomycetes</taxon>
        <taxon>Tremellales</taxon>
        <taxon>Cryptococcaceae</taxon>
        <taxon>Kwoniella</taxon>
    </lineage>
</organism>
<dbReference type="InterPro" id="IPR019775">
    <property type="entry name" value="WD40_repeat_CS"/>
</dbReference>
<dbReference type="GeneID" id="92178693"/>
<dbReference type="InterPro" id="IPR015943">
    <property type="entry name" value="WD40/YVTN_repeat-like_dom_sf"/>
</dbReference>
<feature type="region of interest" description="Disordered" evidence="8">
    <location>
        <begin position="423"/>
        <end position="459"/>
    </location>
</feature>
<feature type="repeat" description="WD" evidence="6">
    <location>
        <begin position="530"/>
        <end position="563"/>
    </location>
</feature>
<dbReference type="Proteomes" id="UP001388673">
    <property type="component" value="Unassembled WGS sequence"/>
</dbReference>
<feature type="compositionally biased region" description="Pro residues" evidence="8">
    <location>
        <begin position="259"/>
        <end position="270"/>
    </location>
</feature>
<dbReference type="InterPro" id="IPR001680">
    <property type="entry name" value="WD40_rpt"/>
</dbReference>
<evidence type="ECO:0000256" key="5">
    <source>
        <dbReference type="ARBA" id="ARBA00023054"/>
    </source>
</evidence>
<proteinExistence type="inferred from homology"/>
<sequence>MLRGYVNQGYPPQGYAQQQQQQPLAQSSPQFQQRDLQSVQQQQQQQHQQQQGGGPQSVNGTADGGSGSASAPGQEMNLASVLHYLQSEWRRWERDRNEWEIERAEMRARIALLEGQRRSAENLKVDLLRRVKMLEFALRQERTKTVSTGNRPAGIPPARLTALQDEEKSTRDDKEGSGSEGSQEDPSEKPPKMNGIHPAAMGKSSTVAFRQQQPDSTAWKNIGSAPRDPKSRARSREYLKQCLQEITYLTSPGALNPLPSRPPIDPPYPPIDLNLSDPQASTSAEPQDRPRKSVPEQVIPSMFPHPRSDDTKDIASDQGLPNGVVKTEQMLASSSTLVAEPKASSPPSAPPAMLKPESYAMAVETTARPPSSPAPRVLGLPETNESGEVANGIDDPSKQILTAIYRPDSKTAWREELRAANEMAEKAKDNRGTKSSDQSYEDQLASLTLPSSAEEEEVGKTDEAIDKVWTSRRSLKSHLDIVRAIAFAHGPGVLLATGGDDCTVKVWAMDTSSIISQKSNATESEPIITFRGHTAAVTAIEISSILSTIFSASLDSTIRLWRLPAHNHDPYATYDPSFTLQTLIGHTDAVWDICLLPHRDNQVDGGATQKRKGSSGNVNGPTANEGRLVSASADGTIKLWESKPSGSGWSLEGSWSDFGEGVVPTCLSIFNLDFGKVLVGLSDGSVRLFDLDEGKEVQVFGTNTSEDGEGSQVNAILSHPTLPAIITAHEDGHIRFYDAKSTSHAPTHTILAHPAPVTSLSISPLSPTCILTSSTDCTVRLWDLGKKTSIQDLSGHRGRNGEGVCAVASHPELPVVGTAGADGVVRLWGAG</sequence>
<feature type="region of interest" description="Disordered" evidence="8">
    <location>
        <begin position="363"/>
        <end position="394"/>
    </location>
</feature>